<dbReference type="AlphaFoldDB" id="A0A9P8PUT3"/>
<evidence type="ECO:0000313" key="2">
    <source>
        <dbReference type="Proteomes" id="UP000788993"/>
    </source>
</evidence>
<gene>
    <name evidence="1" type="ORF">OGATHE_000423</name>
</gene>
<name>A0A9P8PUT3_9ASCO</name>
<accession>A0A9P8PUT3</accession>
<sequence length="199" mass="21139">MEPRCTGMCGALATKRPSGPKIAHEKSSRSLIDDETDVRCSVRPIVSAMPMNLWPNTVSRIGSALLSGVFSSTPPISTNPLSFAFWMSITTWESKMVATENFSTRIVCVESISNAGPLILSPGRRCGSLNTLVSTGPSSKCTVCVLSKDSGQLSTLAYFSSCSSMVTLVCFFSTLIPLTETVDVNIGELSGSTNPNSLL</sequence>
<keyword evidence="2" id="KW-1185">Reference proteome</keyword>
<organism evidence="1 2">
    <name type="scientific">Ogataea polymorpha</name>
    <dbReference type="NCBI Taxonomy" id="460523"/>
    <lineage>
        <taxon>Eukaryota</taxon>
        <taxon>Fungi</taxon>
        <taxon>Dikarya</taxon>
        <taxon>Ascomycota</taxon>
        <taxon>Saccharomycotina</taxon>
        <taxon>Pichiomycetes</taxon>
        <taxon>Pichiales</taxon>
        <taxon>Pichiaceae</taxon>
        <taxon>Ogataea</taxon>
    </lineage>
</organism>
<evidence type="ECO:0000313" key="1">
    <source>
        <dbReference type="EMBL" id="KAH3677769.1"/>
    </source>
</evidence>
<dbReference type="EMBL" id="JAEUBD010000095">
    <property type="protein sequence ID" value="KAH3677769.1"/>
    <property type="molecule type" value="Genomic_DNA"/>
</dbReference>
<reference evidence="1" key="2">
    <citation type="submission" date="2021-01" db="EMBL/GenBank/DDBJ databases">
        <authorList>
            <person name="Schikora-Tamarit M.A."/>
        </authorList>
    </citation>
    <scope>NUCLEOTIDE SEQUENCE</scope>
    <source>
        <strain evidence="1">NCAIM Y.01608</strain>
    </source>
</reference>
<dbReference type="Proteomes" id="UP000788993">
    <property type="component" value="Unassembled WGS sequence"/>
</dbReference>
<protein>
    <submittedName>
        <fullName evidence="1">Uncharacterized protein</fullName>
    </submittedName>
</protein>
<reference evidence="1" key="1">
    <citation type="journal article" date="2021" name="Open Biol.">
        <title>Shared evolutionary footprints suggest mitochondrial oxidative damage underlies multiple complex I losses in fungi.</title>
        <authorList>
            <person name="Schikora-Tamarit M.A."/>
            <person name="Marcet-Houben M."/>
            <person name="Nosek J."/>
            <person name="Gabaldon T."/>
        </authorList>
    </citation>
    <scope>NUCLEOTIDE SEQUENCE</scope>
    <source>
        <strain evidence="1">NCAIM Y.01608</strain>
    </source>
</reference>
<comment type="caution">
    <text evidence="1">The sequence shown here is derived from an EMBL/GenBank/DDBJ whole genome shotgun (WGS) entry which is preliminary data.</text>
</comment>
<proteinExistence type="predicted"/>